<evidence type="ECO:0000256" key="7">
    <source>
        <dbReference type="ARBA" id="ARBA00022840"/>
    </source>
</evidence>
<gene>
    <name evidence="12" type="ORF">MSPICULIGERA_LOCUS6154</name>
</gene>
<evidence type="ECO:0000256" key="2">
    <source>
        <dbReference type="ARBA" id="ARBA00008869"/>
    </source>
</evidence>
<proteinExistence type="inferred from homology"/>
<feature type="domain" description="ABC transporter" evidence="11">
    <location>
        <begin position="821"/>
        <end position="1039"/>
    </location>
</feature>
<evidence type="ECO:0000256" key="3">
    <source>
        <dbReference type="ARBA" id="ARBA00022448"/>
    </source>
</evidence>
<evidence type="ECO:0000256" key="8">
    <source>
        <dbReference type="ARBA" id="ARBA00022989"/>
    </source>
</evidence>
<dbReference type="Pfam" id="PF12698">
    <property type="entry name" value="ABC2_membrane_3"/>
    <property type="match status" value="1"/>
</dbReference>
<dbReference type="EMBL" id="CATQJA010001520">
    <property type="protein sequence ID" value="CAJ0567609.1"/>
    <property type="molecule type" value="Genomic_DNA"/>
</dbReference>
<feature type="transmembrane region" description="Helical" evidence="10">
    <location>
        <begin position="613"/>
        <end position="637"/>
    </location>
</feature>
<dbReference type="Proteomes" id="UP001177023">
    <property type="component" value="Unassembled WGS sequence"/>
</dbReference>
<dbReference type="GO" id="GO:0016887">
    <property type="term" value="F:ATP hydrolysis activity"/>
    <property type="evidence" value="ECO:0007669"/>
    <property type="project" value="InterPro"/>
</dbReference>
<dbReference type="PANTHER" id="PTHR19229">
    <property type="entry name" value="ATP-BINDING CASSETTE TRANSPORTER SUBFAMILY A ABCA"/>
    <property type="match status" value="1"/>
</dbReference>
<comment type="caution">
    <text evidence="12">The sequence shown here is derived from an EMBL/GenBank/DDBJ whole genome shotgun (WGS) entry which is preliminary data.</text>
</comment>
<dbReference type="PANTHER" id="PTHR19229:SF36">
    <property type="entry name" value="ATP-BINDING CASSETTE SUB-FAMILY A MEMBER 2"/>
    <property type="match status" value="1"/>
</dbReference>
<dbReference type="PROSITE" id="PS50893">
    <property type="entry name" value="ABC_TRANSPORTER_2"/>
    <property type="match status" value="1"/>
</dbReference>
<keyword evidence="6" id="KW-0547">Nucleotide-binding</keyword>
<feature type="transmembrane region" description="Helical" evidence="10">
    <location>
        <begin position="745"/>
        <end position="766"/>
    </location>
</feature>
<feature type="non-terminal residue" evidence="12">
    <location>
        <position position="1"/>
    </location>
</feature>
<evidence type="ECO:0000256" key="1">
    <source>
        <dbReference type="ARBA" id="ARBA00004141"/>
    </source>
</evidence>
<dbReference type="Gene3D" id="3.40.50.300">
    <property type="entry name" value="P-loop containing nucleotide triphosphate hydrolases"/>
    <property type="match status" value="1"/>
</dbReference>
<keyword evidence="8 10" id="KW-1133">Transmembrane helix</keyword>
<accession>A0AA36FUF1</accession>
<dbReference type="InterPro" id="IPR003593">
    <property type="entry name" value="AAA+_ATPase"/>
</dbReference>
<dbReference type="CDD" id="cd03263">
    <property type="entry name" value="ABC_subfamily_A"/>
    <property type="match status" value="1"/>
</dbReference>
<dbReference type="SMART" id="SM00382">
    <property type="entry name" value="AAA"/>
    <property type="match status" value="1"/>
</dbReference>
<dbReference type="InterPro" id="IPR003439">
    <property type="entry name" value="ABC_transporter-like_ATP-bd"/>
</dbReference>
<evidence type="ECO:0000313" key="13">
    <source>
        <dbReference type="Proteomes" id="UP001177023"/>
    </source>
</evidence>
<keyword evidence="13" id="KW-1185">Reference proteome</keyword>
<dbReference type="GO" id="GO:0140359">
    <property type="term" value="F:ABC-type transporter activity"/>
    <property type="evidence" value="ECO:0007669"/>
    <property type="project" value="InterPro"/>
</dbReference>
<dbReference type="Pfam" id="PF00005">
    <property type="entry name" value="ABC_tran"/>
    <property type="match status" value="1"/>
</dbReference>
<keyword evidence="9 10" id="KW-0472">Membrane</keyword>
<evidence type="ECO:0000256" key="6">
    <source>
        <dbReference type="ARBA" id="ARBA00022741"/>
    </source>
</evidence>
<evidence type="ECO:0000256" key="4">
    <source>
        <dbReference type="ARBA" id="ARBA00022692"/>
    </source>
</evidence>
<protein>
    <recommendedName>
        <fullName evidence="11">ABC transporter domain-containing protein</fullName>
    </recommendedName>
</protein>
<evidence type="ECO:0000259" key="11">
    <source>
        <dbReference type="PROSITE" id="PS50893"/>
    </source>
</evidence>
<dbReference type="SUPFAM" id="SSF52540">
    <property type="entry name" value="P-loop containing nucleoside triphosphate hydrolases"/>
    <property type="match status" value="1"/>
</dbReference>
<dbReference type="InterPro" id="IPR013525">
    <property type="entry name" value="ABC2_TM"/>
</dbReference>
<evidence type="ECO:0000256" key="10">
    <source>
        <dbReference type="SAM" id="Phobius"/>
    </source>
</evidence>
<comment type="similarity">
    <text evidence="2">Belongs to the ABC transporter superfamily. ABCA family.</text>
</comment>
<dbReference type="InterPro" id="IPR027417">
    <property type="entry name" value="P-loop_NTPase"/>
</dbReference>
<sequence>MELSSMAILYHTVKSNGDGRVVGNFLKDEQKQIQSLKALEKQWRRFASKLEFSYFAVNETVARFQEGQGLDQIYQKIDSHKWEDGTNYNDYFLLSYSVPPRMKRYSEYTYAELINNQTLILHRRSGNMAPEPASSNRAWYNWYPDELHTIEMEIRDSLDEINPVGKTLDELADIVHYMVYKKCGMCPSVITSTEDPMPQFYAEGSEKSPAGRIIKAQCWADTSYSKTNVHTGNQAKLTCAGDFCAKFVYPTGTEWGCPAPGVCTKNGKQIDYTGPIDATGKRATGTMYCCDRELCNSAVSFDAKRLVDCPSMSFCGKLVYEGGVEWGCIEKEAYCVDSKSQLLTMSHDGREVLYTKTKSHSGDEHKIECMTDFCAKSILANSMENIAAWGCGNMLMCTLWTVFEIVIPLLLAAPLVFAYLSAEDKLAPVDYPASPGMSWQLDGMNLTCDDVIYTGQKGVENATMSQVMTGLLTRLGKNKTATYAVDLKTLEKALASNETVAEATCRVGVEFKKLEPKNGHIDYTIWFPKPTDAKWSRKEKWEPTLDKAPPPKYQLTGALGLQYAVDQSLTAYPIIMALLIFPNVVNLARAIASEGEAGLKEYMEVMGLSVTQFYSAHCLMGWLKALPIYVVLCFPIILHLKMVPAILVILTIFVYSWAALSFALMCSSMLKTSSGVFRGTMLLWAVSFMIPSFTDVELDRPFKTYIYSLNLNHALLAAVSVMVGYDQRGKHLGFGELFERGSANFNLASALIMLIIDCVWMHLYAWTVDQSRKAEGTKWFKEWMKEMRGHYHLEGEQVKPEVRKGLVDEVDQVRSSKVADIEVESLTKKYGLTGGYGLIDMNLRATRGQVTVLLGHNGAGKSTAFNVICGKTKPTFGTVHVEGPIGLCPQTNPLFAKLSAREHLWFFHHLKGSSGDWEDEAERLMHDLDFYDAKDELAQNLSGGTKRKLCVAMAVIGDPNVILLDEPTAGMDPGARIAVEKLLQRVKKDRTILLTTHFMDEAEKVGDWVTIIQSGRNILNGSPEYLKKKYGTGYILTVVGSPVVDGVIQDTTARVDYQAVGLSLSLLCIY</sequence>
<comment type="subcellular location">
    <subcellularLocation>
        <location evidence="1">Membrane</location>
        <topology evidence="1">Multi-pass membrane protein</topology>
    </subcellularLocation>
</comment>
<dbReference type="GO" id="GO:0016020">
    <property type="term" value="C:membrane"/>
    <property type="evidence" value="ECO:0007669"/>
    <property type="project" value="UniProtKB-SubCell"/>
</dbReference>
<evidence type="ECO:0000313" key="12">
    <source>
        <dbReference type="EMBL" id="CAJ0567609.1"/>
    </source>
</evidence>
<keyword evidence="4 10" id="KW-0812">Transmembrane</keyword>
<evidence type="ECO:0000256" key="5">
    <source>
        <dbReference type="ARBA" id="ARBA00022737"/>
    </source>
</evidence>
<dbReference type="InterPro" id="IPR026082">
    <property type="entry name" value="ABCA"/>
</dbReference>
<organism evidence="12 13">
    <name type="scientific">Mesorhabditis spiculigera</name>
    <dbReference type="NCBI Taxonomy" id="96644"/>
    <lineage>
        <taxon>Eukaryota</taxon>
        <taxon>Metazoa</taxon>
        <taxon>Ecdysozoa</taxon>
        <taxon>Nematoda</taxon>
        <taxon>Chromadorea</taxon>
        <taxon>Rhabditida</taxon>
        <taxon>Rhabditina</taxon>
        <taxon>Rhabditomorpha</taxon>
        <taxon>Rhabditoidea</taxon>
        <taxon>Rhabditidae</taxon>
        <taxon>Mesorhabditinae</taxon>
        <taxon>Mesorhabditis</taxon>
    </lineage>
</organism>
<keyword evidence="5" id="KW-0677">Repeat</keyword>
<evidence type="ECO:0000256" key="9">
    <source>
        <dbReference type="ARBA" id="ARBA00023136"/>
    </source>
</evidence>
<dbReference type="AlphaFoldDB" id="A0AA36FUF1"/>
<name>A0AA36FUF1_9BILA</name>
<feature type="transmembrane region" description="Helical" evidence="10">
    <location>
        <begin position="643"/>
        <end position="664"/>
    </location>
</feature>
<dbReference type="GO" id="GO:0005319">
    <property type="term" value="F:lipid transporter activity"/>
    <property type="evidence" value="ECO:0007669"/>
    <property type="project" value="TreeGrafter"/>
</dbReference>
<keyword evidence="3" id="KW-0813">Transport</keyword>
<dbReference type="GO" id="GO:0005524">
    <property type="term" value="F:ATP binding"/>
    <property type="evidence" value="ECO:0007669"/>
    <property type="project" value="UniProtKB-KW"/>
</dbReference>
<reference evidence="12" key="1">
    <citation type="submission" date="2023-06" db="EMBL/GenBank/DDBJ databases">
        <authorList>
            <person name="Delattre M."/>
        </authorList>
    </citation>
    <scope>NUCLEOTIDE SEQUENCE</scope>
    <source>
        <strain evidence="12">AF72</strain>
    </source>
</reference>
<feature type="transmembrane region" description="Helical" evidence="10">
    <location>
        <begin position="705"/>
        <end position="725"/>
    </location>
</feature>
<keyword evidence="7" id="KW-0067">ATP-binding</keyword>
<feature type="transmembrane region" description="Helical" evidence="10">
    <location>
        <begin position="676"/>
        <end position="693"/>
    </location>
</feature>